<dbReference type="InterPro" id="IPR013783">
    <property type="entry name" value="Ig-like_fold"/>
</dbReference>
<dbReference type="Pfam" id="PF02838">
    <property type="entry name" value="Glyco_hydro_20b"/>
    <property type="match status" value="1"/>
</dbReference>
<dbReference type="InterPro" id="IPR014756">
    <property type="entry name" value="Ig_E-set"/>
</dbReference>
<feature type="active site" description="Proton donor" evidence="8">
    <location>
        <position position="540"/>
    </location>
</feature>
<comment type="caution">
    <text evidence="11">The sequence shown here is derived from an EMBL/GenBank/DDBJ whole genome shotgun (WGS) entry which is preliminary data.</text>
</comment>
<dbReference type="Gene3D" id="3.30.379.10">
    <property type="entry name" value="Chitobiase/beta-hexosaminidase domain 2-like"/>
    <property type="match status" value="1"/>
</dbReference>
<dbReference type="CDD" id="cd02847">
    <property type="entry name" value="E_set_Chitobiase_C"/>
    <property type="match status" value="1"/>
</dbReference>
<evidence type="ECO:0000256" key="9">
    <source>
        <dbReference type="SAM" id="SignalP"/>
    </source>
</evidence>
<dbReference type="InterPro" id="IPR015883">
    <property type="entry name" value="Glyco_hydro_20_cat"/>
</dbReference>
<sequence length="860" mass="92132">MISLLMSSAMTVGTTATAAPADLDRLAAGLGYRVTVVDNRPSVCPPLPVDPAAPPPSAPVPPRRCVLLDIDLDTPANVTPPPGLELRTSLIGNVLLIDSPEFTSRAVNGDVTVFALKPGRSLAAGQHYRIRLTASVPFFSRALVLPNAALAAPGAAPVVIAATRPGTDPDTGLETVPHVAPMTDEPRLATAAAADRNVWLTPQRAFARYAARGTASTPDIVILPAPAQAMRPGGAMLDVSRGVRVTLRGGARGRIAPALAALAQAGIGRGVVPLAITIGDAGLPAEGYRLDVAATGIRIVARDAAGAAYALRSLAQQAAHERLRMKPLAIVDAPRFGYRGLHLDVARNFHGRAEILRLIEQMAALKLNTLHLHLGDDEGWRMAIPALPELTQVGAYRCLELSDDSCLQPQLGADPAHDAPTNGYLTGEDYIAILAAAAARQITVVPSFDMPGHSRAAIKAMEARYRRLAAAGRRADAERYRLVEPADTTRYRSIQNYDDNTLNVCIPQTYRFIDTVITEMARLHAKAGVPLRLYHIGADETAGAWRDSPACRAEAMRTNTPVAHLGARFVERVATMLAARGIRAGAWSDGLTHADPAALPAQTQSYVWGGLFDRGVAEAHGHANRGWPVILSMPDVTYLDMPQAVSPDEPGATWATREIDLFRLYAFMPGNLPANAATMTDILNRPGTIEDRTPLDAGRHVAGIQGQLWSEMIRRDSQVEYMLFPRLFALAERGWSRAGWEPDYTPGASYSYGDARVDTAAMLAGWRDFAARVAERLPALDRDGITYRLTPPGARIVAGRLEAMGELPGTRIDYRPAGGAWTRYTGPVPTSGATELRTATADGRRVSRTITVLPDRAAWQ</sequence>
<keyword evidence="9" id="KW-0732">Signal</keyword>
<dbReference type="EC" id="3.2.1.52" evidence="3"/>
<accession>A0A2W5PDR1</accession>
<comment type="catalytic activity">
    <reaction evidence="1">
        <text>Hydrolysis of terminal non-reducing N-acetyl-D-hexosamine residues in N-acetyl-beta-D-hexosaminides.</text>
        <dbReference type="EC" id="3.2.1.52"/>
    </reaction>
</comment>
<dbReference type="AlphaFoldDB" id="A0A2W5PDR1"/>
<evidence type="ECO:0000256" key="2">
    <source>
        <dbReference type="ARBA" id="ARBA00006285"/>
    </source>
</evidence>
<dbReference type="Gene3D" id="2.60.40.290">
    <property type="match status" value="1"/>
</dbReference>
<dbReference type="EMBL" id="QFQI01000001">
    <property type="protein sequence ID" value="PZQ63184.1"/>
    <property type="molecule type" value="Genomic_DNA"/>
</dbReference>
<dbReference type="GO" id="GO:0004563">
    <property type="term" value="F:beta-N-acetylhexosaminidase activity"/>
    <property type="evidence" value="ECO:0007669"/>
    <property type="project" value="UniProtKB-EC"/>
</dbReference>
<dbReference type="InterPro" id="IPR017853">
    <property type="entry name" value="GH"/>
</dbReference>
<comment type="similarity">
    <text evidence="2">Belongs to the glycosyl hydrolase 20 family.</text>
</comment>
<dbReference type="SUPFAM" id="SSF51445">
    <property type="entry name" value="(Trans)glycosidases"/>
    <property type="match status" value="1"/>
</dbReference>
<evidence type="ECO:0000256" key="3">
    <source>
        <dbReference type="ARBA" id="ARBA00012663"/>
    </source>
</evidence>
<dbReference type="InterPro" id="IPR012291">
    <property type="entry name" value="CBM2_carb-bd_dom_sf"/>
</dbReference>
<dbReference type="InterPro" id="IPR004866">
    <property type="entry name" value="CHB/HEX_N_dom"/>
</dbReference>
<evidence type="ECO:0000256" key="5">
    <source>
        <dbReference type="ARBA" id="ARBA00023295"/>
    </source>
</evidence>
<feature type="signal peptide" evidence="9">
    <location>
        <begin position="1"/>
        <end position="18"/>
    </location>
</feature>
<keyword evidence="5" id="KW-0326">Glycosidase</keyword>
<feature type="chain" id="PRO_5015897746" description="beta-N-acetylhexosaminidase" evidence="9">
    <location>
        <begin position="19"/>
        <end position="860"/>
    </location>
</feature>
<evidence type="ECO:0000256" key="8">
    <source>
        <dbReference type="PIRSR" id="PIRSR625705-1"/>
    </source>
</evidence>
<dbReference type="PANTHER" id="PTHR22600:SF57">
    <property type="entry name" value="BETA-N-ACETYLHEXOSAMINIDASE"/>
    <property type="match status" value="1"/>
</dbReference>
<dbReference type="PANTHER" id="PTHR22600">
    <property type="entry name" value="BETA-HEXOSAMINIDASE"/>
    <property type="match status" value="1"/>
</dbReference>
<feature type="domain" description="Chitobiase/beta-hexosaminidases N-terminal" evidence="10">
    <location>
        <begin position="28"/>
        <end position="204"/>
    </location>
</feature>
<evidence type="ECO:0000256" key="6">
    <source>
        <dbReference type="ARBA" id="ARBA00030512"/>
    </source>
</evidence>
<dbReference type="InterPro" id="IPR025705">
    <property type="entry name" value="Beta_hexosaminidase_sua/sub"/>
</dbReference>
<dbReference type="SUPFAM" id="SSF81296">
    <property type="entry name" value="E set domains"/>
    <property type="match status" value="1"/>
</dbReference>
<dbReference type="SMART" id="SM01081">
    <property type="entry name" value="CHB_HEX"/>
    <property type="match status" value="1"/>
</dbReference>
<evidence type="ECO:0000256" key="7">
    <source>
        <dbReference type="ARBA" id="ARBA00033000"/>
    </source>
</evidence>
<dbReference type="GO" id="GO:0005975">
    <property type="term" value="P:carbohydrate metabolic process"/>
    <property type="evidence" value="ECO:0007669"/>
    <property type="project" value="InterPro"/>
</dbReference>
<dbReference type="Pfam" id="PF03174">
    <property type="entry name" value="CHB_HEX_C"/>
    <property type="match status" value="1"/>
</dbReference>
<evidence type="ECO:0000256" key="4">
    <source>
        <dbReference type="ARBA" id="ARBA00022801"/>
    </source>
</evidence>
<protein>
    <recommendedName>
        <fullName evidence="3">beta-N-acetylhexosaminidase</fullName>
        <ecNumber evidence="3">3.2.1.52</ecNumber>
    </recommendedName>
    <alternativeName>
        <fullName evidence="6">Beta-N-acetylhexosaminidase</fullName>
    </alternativeName>
    <alternativeName>
        <fullName evidence="7">N-acetyl-beta-glucosaminidase</fullName>
    </alternativeName>
</protein>
<proteinExistence type="inferred from homology"/>
<dbReference type="Gene3D" id="2.60.40.10">
    <property type="entry name" value="Immunoglobulins"/>
    <property type="match status" value="1"/>
</dbReference>
<reference evidence="11 12" key="1">
    <citation type="submission" date="2017-08" db="EMBL/GenBank/DDBJ databases">
        <title>Infants hospitalized years apart are colonized by the same room-sourced microbial strains.</title>
        <authorList>
            <person name="Brooks B."/>
            <person name="Olm M.R."/>
            <person name="Firek B.A."/>
            <person name="Baker R."/>
            <person name="Thomas B.C."/>
            <person name="Morowitz M.J."/>
            <person name="Banfield J.F."/>
        </authorList>
    </citation>
    <scope>NUCLEOTIDE SEQUENCE [LARGE SCALE GENOMIC DNA]</scope>
    <source>
        <strain evidence="11">S2_005_001_R1_22</strain>
    </source>
</reference>
<dbReference type="PRINTS" id="PR00738">
    <property type="entry name" value="GLHYDRLASE20"/>
</dbReference>
<dbReference type="Proteomes" id="UP000249229">
    <property type="component" value="Unassembled WGS sequence"/>
</dbReference>
<gene>
    <name evidence="11" type="ORF">DI544_02650</name>
</gene>
<dbReference type="InterPro" id="IPR015882">
    <property type="entry name" value="HEX_bac_N"/>
</dbReference>
<dbReference type="Pfam" id="PF00728">
    <property type="entry name" value="Glyco_hydro_20"/>
    <property type="match status" value="1"/>
</dbReference>
<evidence type="ECO:0000313" key="11">
    <source>
        <dbReference type="EMBL" id="PZQ63184.1"/>
    </source>
</evidence>
<dbReference type="GO" id="GO:0016020">
    <property type="term" value="C:membrane"/>
    <property type="evidence" value="ECO:0007669"/>
    <property type="project" value="TreeGrafter"/>
</dbReference>
<keyword evidence="4" id="KW-0378">Hydrolase</keyword>
<dbReference type="GO" id="GO:0030203">
    <property type="term" value="P:glycosaminoglycan metabolic process"/>
    <property type="evidence" value="ECO:0007669"/>
    <property type="project" value="TreeGrafter"/>
</dbReference>
<dbReference type="SUPFAM" id="SSF55545">
    <property type="entry name" value="beta-N-acetylhexosaminidase-like domain"/>
    <property type="match status" value="1"/>
</dbReference>
<dbReference type="GO" id="GO:0030247">
    <property type="term" value="F:polysaccharide binding"/>
    <property type="evidence" value="ECO:0007669"/>
    <property type="project" value="InterPro"/>
</dbReference>
<evidence type="ECO:0000313" key="12">
    <source>
        <dbReference type="Proteomes" id="UP000249229"/>
    </source>
</evidence>
<dbReference type="Pfam" id="PF03173">
    <property type="entry name" value="CHB_HEX"/>
    <property type="match status" value="1"/>
</dbReference>
<dbReference type="InterPro" id="IPR004867">
    <property type="entry name" value="CHB_C_dom"/>
</dbReference>
<evidence type="ECO:0000256" key="1">
    <source>
        <dbReference type="ARBA" id="ARBA00001231"/>
    </source>
</evidence>
<dbReference type="Gene3D" id="3.20.20.80">
    <property type="entry name" value="Glycosidases"/>
    <property type="match status" value="1"/>
</dbReference>
<dbReference type="InterPro" id="IPR008965">
    <property type="entry name" value="CBM2/CBM3_carb-bd_dom_sf"/>
</dbReference>
<organism evidence="11 12">
    <name type="scientific">Sphingomonas taxi</name>
    <dbReference type="NCBI Taxonomy" id="1549858"/>
    <lineage>
        <taxon>Bacteria</taxon>
        <taxon>Pseudomonadati</taxon>
        <taxon>Pseudomonadota</taxon>
        <taxon>Alphaproteobacteria</taxon>
        <taxon>Sphingomonadales</taxon>
        <taxon>Sphingomonadaceae</taxon>
        <taxon>Sphingomonas</taxon>
    </lineage>
</organism>
<evidence type="ECO:0000259" key="10">
    <source>
        <dbReference type="SMART" id="SM01081"/>
    </source>
</evidence>
<name>A0A2W5PDR1_9SPHN</name>
<dbReference type="InterPro" id="IPR029018">
    <property type="entry name" value="Hex-like_dom2"/>
</dbReference>
<dbReference type="SUPFAM" id="SSF49384">
    <property type="entry name" value="Carbohydrate-binding domain"/>
    <property type="match status" value="1"/>
</dbReference>